<keyword evidence="1" id="KW-0614">Plasmid</keyword>
<geneLocation type="plasmid" evidence="1">
    <name>pUJ-84KPC</name>
</geneLocation>
<name>A0A2P1BPW6_KLEPN</name>
<evidence type="ECO:0000313" key="1">
    <source>
        <dbReference type="EMBL" id="AVI43785.1"/>
    </source>
</evidence>
<proteinExistence type="predicted"/>
<sequence length="74" mass="8559">MGGKMDSVRDKASDKDKERVMKNINIMWNALSKNRLFDGNKELKEFIMTLTGTLIFGRTVKSRRCRHAPLTRSD</sequence>
<dbReference type="InterPro" id="IPR010927">
    <property type="entry name" value="T4SS_TraH"/>
</dbReference>
<dbReference type="EMBL" id="MG700550">
    <property type="protein sequence ID" value="AVI43785.1"/>
    <property type="molecule type" value="Genomic_DNA"/>
</dbReference>
<organism evidence="1">
    <name type="scientific">Klebsiella pneumoniae</name>
    <dbReference type="NCBI Taxonomy" id="573"/>
    <lineage>
        <taxon>Bacteria</taxon>
        <taxon>Pseudomonadati</taxon>
        <taxon>Pseudomonadota</taxon>
        <taxon>Gammaproteobacteria</taxon>
        <taxon>Enterobacterales</taxon>
        <taxon>Enterobacteriaceae</taxon>
        <taxon>Klebsiella/Raoultella group</taxon>
        <taxon>Klebsiella</taxon>
        <taxon>Klebsiella pneumoniae complex</taxon>
    </lineage>
</organism>
<dbReference type="AlphaFoldDB" id="A0A2P1BPW6"/>
<dbReference type="Pfam" id="PF06122">
    <property type="entry name" value="TraH"/>
    <property type="match status" value="1"/>
</dbReference>
<reference evidence="1" key="1">
    <citation type="submission" date="2017-12" db="EMBL/GenBank/DDBJ databases">
        <title>Insights into the successfully spreading KPC-encoding IncII plasmids.</title>
        <authorList>
            <person name="Brandt C."/>
            <person name="Pletz M.W."/>
            <person name="Makarewicz O."/>
        </authorList>
    </citation>
    <scope>NUCLEOTIDE SEQUENCE</scope>
    <source>
        <strain evidence="1">St015788/2</strain>
        <plasmid evidence="1">pUJ-84KPC</plasmid>
    </source>
</reference>
<accession>A0A2P1BPW6</accession>
<protein>
    <submittedName>
        <fullName evidence="1">Conjugative relaxosome accessory transposon protein</fullName>
    </submittedName>
</protein>